<evidence type="ECO:0000256" key="4">
    <source>
        <dbReference type="ARBA" id="ARBA00023858"/>
    </source>
</evidence>
<evidence type="ECO:0000256" key="2">
    <source>
        <dbReference type="ARBA" id="ARBA00022763"/>
    </source>
</evidence>
<protein>
    <recommendedName>
        <fullName evidence="4">PAX-interacting protein 1</fullName>
    </recommendedName>
    <alternativeName>
        <fullName evidence="5">PAX transactivation activation domain-interacting protein</fullName>
    </alternativeName>
</protein>
<name>A0AA35S0G2_GEOBA</name>
<evidence type="ECO:0000256" key="3">
    <source>
        <dbReference type="ARBA" id="ARBA00023242"/>
    </source>
</evidence>
<feature type="region of interest" description="Disordered" evidence="6">
    <location>
        <begin position="757"/>
        <end position="780"/>
    </location>
</feature>
<dbReference type="GO" id="GO:0006974">
    <property type="term" value="P:DNA damage response"/>
    <property type="evidence" value="ECO:0007669"/>
    <property type="project" value="UniProtKB-KW"/>
</dbReference>
<dbReference type="PANTHER" id="PTHR23196:SF1">
    <property type="entry name" value="PAX-INTERACTING PROTEIN 1"/>
    <property type="match status" value="1"/>
</dbReference>
<keyword evidence="2" id="KW-0227">DNA damage</keyword>
<gene>
    <name evidence="8" type="ORF">GBAR_LOCUS11781</name>
</gene>
<feature type="compositionally biased region" description="Polar residues" evidence="6">
    <location>
        <begin position="208"/>
        <end position="225"/>
    </location>
</feature>
<evidence type="ECO:0000259" key="7">
    <source>
        <dbReference type="PROSITE" id="PS50172"/>
    </source>
</evidence>
<dbReference type="PROSITE" id="PS50172">
    <property type="entry name" value="BRCT"/>
    <property type="match status" value="5"/>
</dbReference>
<comment type="caution">
    <text evidence="8">The sequence shown here is derived from an EMBL/GenBank/DDBJ whole genome shotgun (WGS) entry which is preliminary data.</text>
</comment>
<feature type="region of interest" description="Disordered" evidence="6">
    <location>
        <begin position="178"/>
        <end position="256"/>
    </location>
</feature>
<evidence type="ECO:0000256" key="1">
    <source>
        <dbReference type="ARBA" id="ARBA00004123"/>
    </source>
</evidence>
<comment type="subcellular location">
    <subcellularLocation>
        <location evidence="1">Nucleus</location>
    </subcellularLocation>
</comment>
<sequence length="780" mass="85725">MGLFEGVSFYIAEKTVKDAGELKNALVKGGGQREFYPSELVSHVISDSLPPPSLGLARCSTCPILHSDWVFMSCRCGVLLPTAPFSLREDKLFSGLVFCPSKLPLADTEKLACLVFYYGGRLQLRLDAAVTHLVTMDTNGAKYEAAVRHGVKVVAPDWLIDSIETGVLVEEEEYHPRLRGRGDHTHQSPQKASQCNGDVQESTDESPGHTTGGQTRTTADQTVPETATAGMVDREMRGEDGERKERMDGEEEMEVEGGVLESAPVITREDENMARSVGGGGEEGERLLAGLVFHLTGYLECMDVDTLSKWKEVIVQHGGSVVDMYDSAHCTHLLALHKKSDTFAKAYADGKCISSAHWLNDVLTDGRMFPPRCALHFPTAFKWQVPGADKYSVTLTNYSGRERELVKDMIHLTGIPYTGHLSRDTTYLICKSPSGNKYEKAVEWGVTVVNASFLADIIHNGQVPAVLFPRHTEVGQPHEFLPSHCFEASRLLRPWEEFLRLYSEAHRACLDHTTTDLVFRSLRKRVGAELGGVVKKQRVEEGAGPPVVLLTGISQSISRRLRETVQQLGGVVSDRPRDCTHLVAPRVARTVKFLSGVSVCRWVLTPDWIEQCEREGRLVSEEGFTLRDPDAEAMFMMDIPSSLQRARTSEFLQGYWLHATASVQPSPESLRDIIECAGGRLVSSSEAQGRFGRKFERMAGSEVQFLVLSTPEDLCSGLCTLFTSHGVPVYNAELVLTGALRQQVDLSQNLLFPAATSGMNSGPANTSSCSTTSGPSTNEE</sequence>
<keyword evidence="3" id="KW-0539">Nucleus</keyword>
<feature type="domain" description="BRCT" evidence="7">
    <location>
        <begin position="88"/>
        <end position="176"/>
    </location>
</feature>
<feature type="domain" description="BRCT" evidence="7">
    <location>
        <begin position="547"/>
        <end position="626"/>
    </location>
</feature>
<dbReference type="InterPro" id="IPR036420">
    <property type="entry name" value="BRCT_dom_sf"/>
</dbReference>
<dbReference type="Proteomes" id="UP001174909">
    <property type="component" value="Unassembled WGS sequence"/>
</dbReference>
<feature type="domain" description="BRCT" evidence="7">
    <location>
        <begin position="1"/>
        <end position="87"/>
    </location>
</feature>
<dbReference type="GO" id="GO:0044666">
    <property type="term" value="C:MLL3/4 complex"/>
    <property type="evidence" value="ECO:0007669"/>
    <property type="project" value="TreeGrafter"/>
</dbReference>
<feature type="compositionally biased region" description="Polar residues" evidence="6">
    <location>
        <begin position="187"/>
        <end position="200"/>
    </location>
</feature>
<dbReference type="CDD" id="cd17730">
    <property type="entry name" value="BRCT_PAXIP1_rpt4"/>
    <property type="match status" value="1"/>
</dbReference>
<dbReference type="PANTHER" id="PTHR23196">
    <property type="entry name" value="PAX TRANSCRIPTION ACTIVATION DOMAIN INTERACTING PROTEIN"/>
    <property type="match status" value="1"/>
</dbReference>
<feature type="domain" description="BRCT" evidence="7">
    <location>
        <begin position="391"/>
        <end position="463"/>
    </location>
</feature>
<dbReference type="EMBL" id="CASHTH010001766">
    <property type="protein sequence ID" value="CAI8019611.1"/>
    <property type="molecule type" value="Genomic_DNA"/>
</dbReference>
<dbReference type="SMART" id="SM00292">
    <property type="entry name" value="BRCT"/>
    <property type="match status" value="5"/>
</dbReference>
<dbReference type="InterPro" id="IPR051579">
    <property type="entry name" value="DDR_Transcriptional_Reg"/>
</dbReference>
<keyword evidence="9" id="KW-1185">Reference proteome</keyword>
<evidence type="ECO:0000313" key="8">
    <source>
        <dbReference type="EMBL" id="CAI8019611.1"/>
    </source>
</evidence>
<feature type="compositionally biased region" description="Basic and acidic residues" evidence="6">
    <location>
        <begin position="232"/>
        <end position="247"/>
    </location>
</feature>
<accession>A0AA35S0G2</accession>
<organism evidence="8 9">
    <name type="scientific">Geodia barretti</name>
    <name type="common">Barrett's horny sponge</name>
    <dbReference type="NCBI Taxonomy" id="519541"/>
    <lineage>
        <taxon>Eukaryota</taxon>
        <taxon>Metazoa</taxon>
        <taxon>Porifera</taxon>
        <taxon>Demospongiae</taxon>
        <taxon>Heteroscleromorpha</taxon>
        <taxon>Tetractinellida</taxon>
        <taxon>Astrophorina</taxon>
        <taxon>Geodiidae</taxon>
        <taxon>Geodia</taxon>
    </lineage>
</organism>
<evidence type="ECO:0000256" key="5">
    <source>
        <dbReference type="ARBA" id="ARBA00030146"/>
    </source>
</evidence>
<evidence type="ECO:0000256" key="6">
    <source>
        <dbReference type="SAM" id="MobiDB-lite"/>
    </source>
</evidence>
<proteinExistence type="predicted"/>
<dbReference type="Pfam" id="PF16589">
    <property type="entry name" value="BRCT_2"/>
    <property type="match status" value="1"/>
</dbReference>
<dbReference type="Pfam" id="PF16770">
    <property type="entry name" value="RTT107_BRCT_5"/>
    <property type="match status" value="1"/>
</dbReference>
<feature type="compositionally biased region" description="Low complexity" evidence="6">
    <location>
        <begin position="766"/>
        <end position="780"/>
    </location>
</feature>
<reference evidence="8" key="1">
    <citation type="submission" date="2023-03" db="EMBL/GenBank/DDBJ databases">
        <authorList>
            <person name="Steffen K."/>
            <person name="Cardenas P."/>
        </authorList>
    </citation>
    <scope>NUCLEOTIDE SEQUENCE</scope>
</reference>
<dbReference type="SUPFAM" id="SSF52113">
    <property type="entry name" value="BRCT domain"/>
    <property type="match status" value="5"/>
</dbReference>
<dbReference type="CDD" id="cd17710">
    <property type="entry name" value="BRCT_PAXIP1_rpt2"/>
    <property type="match status" value="1"/>
</dbReference>
<feature type="domain" description="BRCT" evidence="7">
    <location>
        <begin position="283"/>
        <end position="376"/>
    </location>
</feature>
<dbReference type="AlphaFoldDB" id="A0AA35S0G2"/>
<dbReference type="CDD" id="cd17711">
    <property type="entry name" value="BRCT_PAXIP1_rpt3"/>
    <property type="match status" value="1"/>
</dbReference>
<dbReference type="Gene3D" id="3.40.50.10190">
    <property type="entry name" value="BRCT domain"/>
    <property type="match status" value="6"/>
</dbReference>
<dbReference type="InterPro" id="IPR001357">
    <property type="entry name" value="BRCT_dom"/>
</dbReference>
<dbReference type="Pfam" id="PF12738">
    <property type="entry name" value="PTCB-BRCT"/>
    <property type="match status" value="2"/>
</dbReference>
<evidence type="ECO:0000313" key="9">
    <source>
        <dbReference type="Proteomes" id="UP001174909"/>
    </source>
</evidence>